<dbReference type="InterPro" id="IPR028261">
    <property type="entry name" value="DPD_II"/>
</dbReference>
<dbReference type="AlphaFoldDB" id="A0A815Y8V5"/>
<dbReference type="PRINTS" id="PR00419">
    <property type="entry name" value="ADXRDTASE"/>
</dbReference>
<reference evidence="19" key="1">
    <citation type="submission" date="2021-02" db="EMBL/GenBank/DDBJ databases">
        <authorList>
            <person name="Nowell W R."/>
        </authorList>
    </citation>
    <scope>NUCLEOTIDE SEQUENCE</scope>
</reference>
<evidence type="ECO:0000256" key="11">
    <source>
        <dbReference type="ARBA" id="ARBA00022827"/>
    </source>
</evidence>
<evidence type="ECO:0000256" key="12">
    <source>
        <dbReference type="ARBA" id="ARBA00022857"/>
    </source>
</evidence>
<evidence type="ECO:0000256" key="8">
    <source>
        <dbReference type="ARBA" id="ARBA00022723"/>
    </source>
</evidence>
<dbReference type="GO" id="GO:0017113">
    <property type="term" value="F:dihydropyrimidine dehydrogenase (NADP+) activity"/>
    <property type="evidence" value="ECO:0007669"/>
    <property type="project" value="UniProtKB-EC"/>
</dbReference>
<comment type="similarity">
    <text evidence="4 16">Belongs to the dihydropyrimidine dehydrogenase family.</text>
</comment>
<sequence length="1041" mass="113386">MPSENTTEQQLLSKDPPDIESLLLLNPRTKPFANSRPSVQTLQDKKHWKRNDEHSCATGCTKDLSRNFLDVKHTTLSERGALREAARCLKCADAPCQKSCPTSIDIKSFITSISNKNYYGAAKAILSDNPLGLTCGMVCPTSDLCVGGCNLHASEEGAINIGGLQQFAVDIFKSMHIPAIRDPSSEGVPLNEKYSSKIALIGCGPASISCATFLGRLGYSDLTIFEKQDFLGGLSSSEIPQYRLPFDTVNFEIELMKDLGVKIIPNKPLTTENDGLTIKNLLNEHGFKAVFLGIGLPNPNIDPIFKDLTKAEGFYTSKNFLPLIAKSSKAGMCACKATLPVMGGNVIVLGAGDTAMDCATSAIRCGATKVFVCFRKGFNQMRAVPEEVDVAMEERCEFLPFCSPKQVFVKNGKITSMEFVKTEQTESGDWIEDEDQIIRLKCNYVISAFGSTLNEHPVVQALAPIQLDKYNYPVVDLTTMTTSEKGVFCGGDIAKVASTTVECVNDGKTAAWHIHRYIQDVETIPLEPQLPKFYTPIDKVDVSIEICGIKFPNPFGLASAPPVTSGPMIRRSFESGWGFVVTKTYCLDKDIITNVSPRIVRGTTSGFNYGPGQGSFLNIELISEKNTEYWLRCITELKRDFPDRIVIASIMCGYNEPDWTELAKVTEASGADALELNLSCPHGMGEKGMGLACGQRADLVLNICKWVRAAVKIPFFAKMTPNITNIIDIARAAKEGGADGVTATNTVSGLMGIRHDGTAWPNVGKSKMTTYGGVSGNAIRPIALKAVSAIARALPGFPILATGGIDSADSGMQFLYAGASALQVCSAVQNQDFTLIDDYITGLRALLYLKSLGLEGWDGQSPPTPKHQKGKTILVKDLIGAKLPVFGEYRKQRNEITQKYFKEADILDEQFKPEPVRPARGPQAPIPRVADVRGFALNRITEYKHLDPREPAVAIIDDDLCVNCGKCYMTCNDSGYQAITFDPVTHIPYITEDCTGCTLCVSVCPIIDCITMVPRTTQYSIKRGLTKQIMDENASALGIVQ</sequence>
<dbReference type="FunFam" id="3.30.70.20:FF:000023">
    <property type="entry name" value="Dihydropyrimidine dehydrogenase [NADP(+)]"/>
    <property type="match status" value="1"/>
</dbReference>
<gene>
    <name evidence="18" type="ORF">CJN711_LOCUS26326</name>
    <name evidence="19" type="ORF">KQP761_LOCUS18871</name>
    <name evidence="20" type="ORF">MBJ925_LOCUS2204</name>
</gene>
<evidence type="ECO:0000256" key="10">
    <source>
        <dbReference type="ARBA" id="ARBA00022741"/>
    </source>
</evidence>
<keyword evidence="6 16" id="KW-0285">Flavoprotein</keyword>
<evidence type="ECO:0000313" key="18">
    <source>
        <dbReference type="EMBL" id="CAF1484092.1"/>
    </source>
</evidence>
<evidence type="ECO:0000256" key="1">
    <source>
        <dbReference type="ARBA" id="ARBA00001917"/>
    </source>
</evidence>
<dbReference type="Proteomes" id="UP000663855">
    <property type="component" value="Unassembled WGS sequence"/>
</dbReference>
<dbReference type="InterPro" id="IPR036188">
    <property type="entry name" value="FAD/NAD-bd_sf"/>
</dbReference>
<comment type="cofactor">
    <cofactor evidence="16">
        <name>[4Fe-4S] cluster</name>
        <dbReference type="ChEBI" id="CHEBI:49883"/>
    </cofactor>
    <text evidence="16">Binds 4 [4Fe-4S] clusters. Contains approximately 16 iron atoms per subunit.</text>
</comment>
<dbReference type="InterPro" id="IPR005720">
    <property type="entry name" value="Dihydroorotate_DH_cat"/>
</dbReference>
<organism evidence="19 21">
    <name type="scientific">Rotaria magnacalcarata</name>
    <dbReference type="NCBI Taxonomy" id="392030"/>
    <lineage>
        <taxon>Eukaryota</taxon>
        <taxon>Metazoa</taxon>
        <taxon>Spiralia</taxon>
        <taxon>Gnathifera</taxon>
        <taxon>Rotifera</taxon>
        <taxon>Eurotatoria</taxon>
        <taxon>Bdelloidea</taxon>
        <taxon>Philodinida</taxon>
        <taxon>Philodinidae</taxon>
        <taxon>Rotaria</taxon>
    </lineage>
</organism>
<dbReference type="GO" id="GO:0005829">
    <property type="term" value="C:cytosol"/>
    <property type="evidence" value="ECO:0007669"/>
    <property type="project" value="TreeGrafter"/>
</dbReference>
<keyword evidence="11 16" id="KW-0274">FAD</keyword>
<dbReference type="EMBL" id="CAJNOW010009593">
    <property type="protein sequence ID" value="CAF1567477.1"/>
    <property type="molecule type" value="Genomic_DNA"/>
</dbReference>
<dbReference type="GO" id="GO:0051539">
    <property type="term" value="F:4 iron, 4 sulfur cluster binding"/>
    <property type="evidence" value="ECO:0007669"/>
    <property type="project" value="UniProtKB-KW"/>
</dbReference>
<feature type="domain" description="4Fe-4S ferredoxin-type" evidence="17">
    <location>
        <begin position="952"/>
        <end position="984"/>
    </location>
</feature>
<evidence type="ECO:0000256" key="15">
    <source>
        <dbReference type="ARBA" id="ARBA00023014"/>
    </source>
</evidence>
<comment type="function">
    <text evidence="16">Involved in pyrimidine base degradation. Catalyzes the reduction of uracil and thymine.</text>
</comment>
<dbReference type="PANTHER" id="PTHR43073">
    <property type="entry name" value="DIHYDROPYRIMIDINE DEHYDROGENASE [NADP(+)]"/>
    <property type="match status" value="1"/>
</dbReference>
<keyword evidence="5 16" id="KW-0004">4Fe-4S</keyword>
<evidence type="ECO:0000256" key="9">
    <source>
        <dbReference type="ARBA" id="ARBA00022737"/>
    </source>
</evidence>
<dbReference type="OrthoDB" id="4327079at2759"/>
<dbReference type="EMBL" id="CAJNRE010000144">
    <property type="protein sequence ID" value="CAF1921796.1"/>
    <property type="molecule type" value="Genomic_DNA"/>
</dbReference>
<dbReference type="Proteomes" id="UP000663834">
    <property type="component" value="Unassembled WGS sequence"/>
</dbReference>
<dbReference type="Pfam" id="PF14691">
    <property type="entry name" value="Fer4_20"/>
    <property type="match status" value="1"/>
</dbReference>
<name>A0A815Y8V5_9BILA</name>
<dbReference type="GO" id="GO:0006212">
    <property type="term" value="P:uracil catabolic process"/>
    <property type="evidence" value="ECO:0007669"/>
    <property type="project" value="TreeGrafter"/>
</dbReference>
<dbReference type="InterPro" id="IPR017896">
    <property type="entry name" value="4Fe4S_Fe-S-bd"/>
</dbReference>
<dbReference type="InterPro" id="IPR009051">
    <property type="entry name" value="Helical_ferredxn"/>
</dbReference>
<dbReference type="UniPathway" id="UPA00131"/>
<dbReference type="Gene3D" id="3.50.50.60">
    <property type="entry name" value="FAD/NAD(P)-binding domain"/>
    <property type="match status" value="2"/>
</dbReference>
<evidence type="ECO:0000256" key="4">
    <source>
        <dbReference type="ARBA" id="ARBA00010804"/>
    </source>
</evidence>
<comment type="catalytic activity">
    <reaction evidence="16">
        <text>5,6-dihydrouracil + NADP(+) = uracil + NADPH + H(+)</text>
        <dbReference type="Rhea" id="RHEA:18093"/>
        <dbReference type="ChEBI" id="CHEBI:15378"/>
        <dbReference type="ChEBI" id="CHEBI:15901"/>
        <dbReference type="ChEBI" id="CHEBI:17568"/>
        <dbReference type="ChEBI" id="CHEBI:57783"/>
        <dbReference type="ChEBI" id="CHEBI:58349"/>
        <dbReference type="EC" id="1.3.1.2"/>
    </reaction>
</comment>
<evidence type="ECO:0000256" key="2">
    <source>
        <dbReference type="ARBA" id="ARBA00001974"/>
    </source>
</evidence>
<evidence type="ECO:0000256" key="6">
    <source>
        <dbReference type="ARBA" id="ARBA00022630"/>
    </source>
</evidence>
<dbReference type="PANTHER" id="PTHR43073:SF2">
    <property type="entry name" value="DIHYDROPYRIMIDINE DEHYDROGENASE [NADP(+)]"/>
    <property type="match status" value="1"/>
</dbReference>
<keyword evidence="13 16" id="KW-0560">Oxidoreductase</keyword>
<dbReference type="GO" id="GO:0046872">
    <property type="term" value="F:metal ion binding"/>
    <property type="evidence" value="ECO:0007669"/>
    <property type="project" value="UniProtKB-KW"/>
</dbReference>
<dbReference type="GO" id="GO:0002058">
    <property type="term" value="F:uracil binding"/>
    <property type="evidence" value="ECO:0007669"/>
    <property type="project" value="TreeGrafter"/>
</dbReference>
<dbReference type="EC" id="1.3.1.2" evidence="16"/>
<dbReference type="Pfam" id="PF14697">
    <property type="entry name" value="Fer4_21"/>
    <property type="match status" value="1"/>
</dbReference>
<comment type="cofactor">
    <cofactor evidence="1 16">
        <name>FMN</name>
        <dbReference type="ChEBI" id="CHEBI:58210"/>
    </cofactor>
</comment>
<dbReference type="Gene3D" id="3.20.20.70">
    <property type="entry name" value="Aldolase class I"/>
    <property type="match status" value="1"/>
</dbReference>
<keyword evidence="15" id="KW-0411">Iron-sulfur</keyword>
<protein>
    <recommendedName>
        <fullName evidence="16">Dihydropyrimidine dehydrogenase [NADP(+)]</fullName>
        <shortName evidence="16">DHPDHase</shortName>
        <shortName evidence="16">DPD</shortName>
        <ecNumber evidence="16">1.3.1.2</ecNumber>
    </recommendedName>
    <alternativeName>
        <fullName evidence="16">Dihydrothymine dehydrogenase</fullName>
    </alternativeName>
    <alternativeName>
        <fullName evidence="16">Dihydrouracil dehydrogenase</fullName>
    </alternativeName>
</protein>
<dbReference type="SUPFAM" id="SSF51395">
    <property type="entry name" value="FMN-linked oxidoreductases"/>
    <property type="match status" value="1"/>
</dbReference>
<dbReference type="CDD" id="cd02940">
    <property type="entry name" value="DHPD_FMN"/>
    <property type="match status" value="1"/>
</dbReference>
<dbReference type="SUPFAM" id="SSF51971">
    <property type="entry name" value="Nucleotide-binding domain"/>
    <property type="match status" value="2"/>
</dbReference>
<evidence type="ECO:0000256" key="14">
    <source>
        <dbReference type="ARBA" id="ARBA00023004"/>
    </source>
</evidence>
<keyword evidence="12 16" id="KW-0521">NADP</keyword>
<accession>A0A815Y8V5</accession>
<dbReference type="InterPro" id="IPR017900">
    <property type="entry name" value="4Fe4S_Fe_S_CS"/>
</dbReference>
<dbReference type="FunFam" id="3.20.20.70:FF:000027">
    <property type="entry name" value="Dihydropyrimidine dehydrogenase [NADP(+)]"/>
    <property type="match status" value="1"/>
</dbReference>
<dbReference type="Proteomes" id="UP000663824">
    <property type="component" value="Unassembled WGS sequence"/>
</dbReference>
<dbReference type="GO" id="GO:0006210">
    <property type="term" value="P:thymine catabolic process"/>
    <property type="evidence" value="ECO:0007669"/>
    <property type="project" value="TreeGrafter"/>
</dbReference>
<dbReference type="FunFam" id="3.50.50.60:FF:000061">
    <property type="entry name" value="Dihydropyrimidine dehydrogenase [NADP(+)]"/>
    <property type="match status" value="1"/>
</dbReference>
<keyword evidence="7 16" id="KW-0288">FMN</keyword>
<evidence type="ECO:0000256" key="3">
    <source>
        <dbReference type="ARBA" id="ARBA00004668"/>
    </source>
</evidence>
<dbReference type="PROSITE" id="PS51379">
    <property type="entry name" value="4FE4S_FER_2"/>
    <property type="match status" value="2"/>
</dbReference>
<evidence type="ECO:0000313" key="21">
    <source>
        <dbReference type="Proteomes" id="UP000663834"/>
    </source>
</evidence>
<keyword evidence="10" id="KW-0547">Nucleotide-binding</keyword>
<dbReference type="Gene3D" id="3.30.70.20">
    <property type="match status" value="1"/>
</dbReference>
<dbReference type="SUPFAM" id="SSF46548">
    <property type="entry name" value="alpha-helical ferredoxin"/>
    <property type="match status" value="1"/>
</dbReference>
<dbReference type="Gene3D" id="1.10.1060.10">
    <property type="entry name" value="Alpha-helical ferredoxin"/>
    <property type="match status" value="1"/>
</dbReference>
<dbReference type="SUPFAM" id="SSF54862">
    <property type="entry name" value="4Fe-4S ferredoxins"/>
    <property type="match status" value="1"/>
</dbReference>
<dbReference type="GO" id="GO:0019483">
    <property type="term" value="P:beta-alanine biosynthetic process"/>
    <property type="evidence" value="ECO:0007669"/>
    <property type="project" value="UniProtKB-UniPathway"/>
</dbReference>
<keyword evidence="9" id="KW-0677">Repeat</keyword>
<evidence type="ECO:0000256" key="5">
    <source>
        <dbReference type="ARBA" id="ARBA00022485"/>
    </source>
</evidence>
<evidence type="ECO:0000259" key="17">
    <source>
        <dbReference type="PROSITE" id="PS51379"/>
    </source>
</evidence>
<dbReference type="Pfam" id="PF01180">
    <property type="entry name" value="DHO_dh"/>
    <property type="match status" value="1"/>
</dbReference>
<feature type="domain" description="4Fe-4S ferredoxin-type" evidence="17">
    <location>
        <begin position="986"/>
        <end position="1015"/>
    </location>
</feature>
<dbReference type="InterPro" id="IPR013785">
    <property type="entry name" value="Aldolase_TIM"/>
</dbReference>
<dbReference type="InterPro" id="IPR023753">
    <property type="entry name" value="FAD/NAD-binding_dom"/>
</dbReference>
<dbReference type="EMBL" id="CAJNOV010012385">
    <property type="protein sequence ID" value="CAF1484092.1"/>
    <property type="molecule type" value="Genomic_DNA"/>
</dbReference>
<dbReference type="PROSITE" id="PS00198">
    <property type="entry name" value="4FE4S_FER_1"/>
    <property type="match status" value="1"/>
</dbReference>
<evidence type="ECO:0000256" key="7">
    <source>
        <dbReference type="ARBA" id="ARBA00022643"/>
    </source>
</evidence>
<evidence type="ECO:0000313" key="19">
    <source>
        <dbReference type="EMBL" id="CAF1567477.1"/>
    </source>
</evidence>
<evidence type="ECO:0000313" key="20">
    <source>
        <dbReference type="EMBL" id="CAF1921796.1"/>
    </source>
</evidence>
<dbReference type="GO" id="GO:0050661">
    <property type="term" value="F:NADP binding"/>
    <property type="evidence" value="ECO:0007669"/>
    <property type="project" value="TreeGrafter"/>
</dbReference>
<comment type="pathway">
    <text evidence="3 16">Amino-acid biosynthesis; beta-alanine biosynthesis.</text>
</comment>
<evidence type="ECO:0000256" key="16">
    <source>
        <dbReference type="RuleBase" id="RU364041"/>
    </source>
</evidence>
<keyword evidence="8" id="KW-0479">Metal-binding</keyword>
<dbReference type="FunFam" id="1.10.1060.10:FF:000007">
    <property type="entry name" value="Dihydropyrimidine dehydrogenase [NADP(+)]"/>
    <property type="match status" value="1"/>
</dbReference>
<comment type="cofactor">
    <cofactor evidence="2 16">
        <name>FAD</name>
        <dbReference type="ChEBI" id="CHEBI:57692"/>
    </cofactor>
</comment>
<proteinExistence type="inferred from homology"/>
<keyword evidence="14 16" id="KW-0408">Iron</keyword>
<dbReference type="Pfam" id="PF07992">
    <property type="entry name" value="Pyr_redox_2"/>
    <property type="match status" value="1"/>
</dbReference>
<comment type="caution">
    <text evidence="19">The sequence shown here is derived from an EMBL/GenBank/DDBJ whole genome shotgun (WGS) entry which is preliminary data.</text>
</comment>
<evidence type="ECO:0000256" key="13">
    <source>
        <dbReference type="ARBA" id="ARBA00023002"/>
    </source>
</evidence>